<evidence type="ECO:0000313" key="1">
    <source>
        <dbReference type="EMBL" id="MCD7452523.1"/>
    </source>
</evidence>
<name>A0ABS8S0A8_DATST</name>
<dbReference type="EMBL" id="JACEIK010000214">
    <property type="protein sequence ID" value="MCD7452523.1"/>
    <property type="molecule type" value="Genomic_DNA"/>
</dbReference>
<sequence>MDTQHTRVFSAERLSPRVDRPMWLRMMSSVVSNQDMIRNWSDMYDPDCVGSPRWIEFANYTTEKWS</sequence>
<keyword evidence="2" id="KW-1185">Reference proteome</keyword>
<reference evidence="1 2" key="1">
    <citation type="journal article" date="2021" name="BMC Genomics">
        <title>Datura genome reveals duplications of psychoactive alkaloid biosynthetic genes and high mutation rate following tissue culture.</title>
        <authorList>
            <person name="Rajewski A."/>
            <person name="Carter-House D."/>
            <person name="Stajich J."/>
            <person name="Litt A."/>
        </authorList>
    </citation>
    <scope>NUCLEOTIDE SEQUENCE [LARGE SCALE GENOMIC DNA]</scope>
    <source>
        <strain evidence="1">AR-01</strain>
    </source>
</reference>
<gene>
    <name evidence="1" type="ORF">HAX54_017278</name>
</gene>
<protein>
    <submittedName>
        <fullName evidence="1">Uncharacterized protein</fullName>
    </submittedName>
</protein>
<organism evidence="1 2">
    <name type="scientific">Datura stramonium</name>
    <name type="common">Jimsonweed</name>
    <name type="synonym">Common thornapple</name>
    <dbReference type="NCBI Taxonomy" id="4076"/>
    <lineage>
        <taxon>Eukaryota</taxon>
        <taxon>Viridiplantae</taxon>
        <taxon>Streptophyta</taxon>
        <taxon>Embryophyta</taxon>
        <taxon>Tracheophyta</taxon>
        <taxon>Spermatophyta</taxon>
        <taxon>Magnoliopsida</taxon>
        <taxon>eudicotyledons</taxon>
        <taxon>Gunneridae</taxon>
        <taxon>Pentapetalae</taxon>
        <taxon>asterids</taxon>
        <taxon>lamiids</taxon>
        <taxon>Solanales</taxon>
        <taxon>Solanaceae</taxon>
        <taxon>Solanoideae</taxon>
        <taxon>Datureae</taxon>
        <taxon>Datura</taxon>
    </lineage>
</organism>
<dbReference type="Proteomes" id="UP000823775">
    <property type="component" value="Unassembled WGS sequence"/>
</dbReference>
<feature type="non-terminal residue" evidence="1">
    <location>
        <position position="66"/>
    </location>
</feature>
<proteinExistence type="predicted"/>
<comment type="caution">
    <text evidence="1">The sequence shown here is derived from an EMBL/GenBank/DDBJ whole genome shotgun (WGS) entry which is preliminary data.</text>
</comment>
<evidence type="ECO:0000313" key="2">
    <source>
        <dbReference type="Proteomes" id="UP000823775"/>
    </source>
</evidence>
<accession>A0ABS8S0A8</accession>